<organism evidence="2 3">
    <name type="scientific">Desulfovibrio desulfuricans</name>
    <dbReference type="NCBI Taxonomy" id="876"/>
    <lineage>
        <taxon>Bacteria</taxon>
        <taxon>Pseudomonadati</taxon>
        <taxon>Thermodesulfobacteriota</taxon>
        <taxon>Desulfovibrionia</taxon>
        <taxon>Desulfovibrionales</taxon>
        <taxon>Desulfovibrionaceae</taxon>
        <taxon>Desulfovibrio</taxon>
    </lineage>
</organism>
<feature type="domain" description="ASCH" evidence="1">
    <location>
        <begin position="9"/>
        <end position="73"/>
    </location>
</feature>
<dbReference type="InterPro" id="IPR007374">
    <property type="entry name" value="ASCH_domain"/>
</dbReference>
<dbReference type="Pfam" id="PF04266">
    <property type="entry name" value="ASCH"/>
    <property type="match status" value="1"/>
</dbReference>
<gene>
    <name evidence="2" type="ORF">DDIC_02035</name>
</gene>
<name>A0A4P7UIS7_DESDE</name>
<accession>A0A4P7UIS7</accession>
<dbReference type="AlphaFoldDB" id="A0A4P7UIS7"/>
<dbReference type="Proteomes" id="UP000297065">
    <property type="component" value="Chromosome"/>
</dbReference>
<reference evidence="2 3" key="1">
    <citation type="submission" date="2019-02" db="EMBL/GenBank/DDBJ databases">
        <title>Complete Genome Sequence of Desulfovibrio desulfuricans IC1, a Sulfonate Utilizing Anaerobe.</title>
        <authorList>
            <person name="Day L.A."/>
            <person name="De Leon K.B."/>
            <person name="Wall J.D."/>
        </authorList>
    </citation>
    <scope>NUCLEOTIDE SEQUENCE [LARGE SCALE GENOMIC DNA]</scope>
    <source>
        <strain evidence="2 3">IC1</strain>
    </source>
</reference>
<dbReference type="RefSeq" id="WP_136398906.1">
    <property type="nucleotide sequence ID" value="NZ_CP036295.1"/>
</dbReference>
<evidence type="ECO:0000259" key="1">
    <source>
        <dbReference type="Pfam" id="PF04266"/>
    </source>
</evidence>
<sequence>MSDRQSILISIRQKYVESIINGKKRAEIRRMFPDGVSRVYVYVPTPKRHVIGFFEVKEVHRLPVAQLWKQVGRISALSQDYFFAYLSGKEVGTSIYFDEFTVLPHSTPLAELRQRFPKFHPPQSFMYVSEDMEKLLLR</sequence>
<evidence type="ECO:0000313" key="3">
    <source>
        <dbReference type="Proteomes" id="UP000297065"/>
    </source>
</evidence>
<evidence type="ECO:0000313" key="2">
    <source>
        <dbReference type="EMBL" id="QCC84674.1"/>
    </source>
</evidence>
<protein>
    <submittedName>
        <fullName evidence="2">ASCH domain-containing protein</fullName>
    </submittedName>
</protein>
<dbReference type="Gene3D" id="2.30.130.30">
    <property type="entry name" value="Hypothetical protein"/>
    <property type="match status" value="1"/>
</dbReference>
<dbReference type="OrthoDB" id="9800495at2"/>
<dbReference type="InterPro" id="IPR015947">
    <property type="entry name" value="PUA-like_sf"/>
</dbReference>
<dbReference type="SUPFAM" id="SSF88697">
    <property type="entry name" value="PUA domain-like"/>
    <property type="match status" value="1"/>
</dbReference>
<proteinExistence type="predicted"/>
<dbReference type="EMBL" id="CP036295">
    <property type="protein sequence ID" value="QCC84674.1"/>
    <property type="molecule type" value="Genomic_DNA"/>
</dbReference>